<evidence type="ECO:0000313" key="10">
    <source>
        <dbReference type="Proteomes" id="UP000037210"/>
    </source>
</evidence>
<dbReference type="Proteomes" id="UP000037210">
    <property type="component" value="Unassembled WGS sequence"/>
</dbReference>
<evidence type="ECO:0000313" key="9">
    <source>
        <dbReference type="EMBL" id="KON30086.1"/>
    </source>
</evidence>
<protein>
    <recommendedName>
        <fullName evidence="2">acetate--CoA ligase</fullName>
        <ecNumber evidence="2">6.2.1.1</ecNumber>
    </recommendedName>
</protein>
<dbReference type="InterPro" id="IPR032387">
    <property type="entry name" value="ACAS_N"/>
</dbReference>
<dbReference type="PANTHER" id="PTHR24095:SF14">
    <property type="entry name" value="ACETYL-COENZYME A SYNTHETASE 1"/>
    <property type="match status" value="1"/>
</dbReference>
<dbReference type="EC" id="6.2.1.1" evidence="2"/>
<dbReference type="InterPro" id="IPR025110">
    <property type="entry name" value="AMP-bd_C"/>
</dbReference>
<comment type="similarity">
    <text evidence="1">Belongs to the ATP-dependent AMP-binding enzyme family.</text>
</comment>
<dbReference type="PROSITE" id="PS00455">
    <property type="entry name" value="AMP_BINDING"/>
    <property type="match status" value="1"/>
</dbReference>
<feature type="domain" description="AMP-dependent synthetase/ligase" evidence="6">
    <location>
        <begin position="88"/>
        <end position="467"/>
    </location>
</feature>
<evidence type="ECO:0000259" key="7">
    <source>
        <dbReference type="Pfam" id="PF13193"/>
    </source>
</evidence>
<proteinExistence type="inferred from homology"/>
<reference evidence="9 10" key="1">
    <citation type="submission" date="2015-06" db="EMBL/GenBank/DDBJ databases">
        <title>New insights into the roles of widespread benthic archaea in carbon and nitrogen cycling.</title>
        <authorList>
            <person name="Lazar C.S."/>
            <person name="Baker B.J."/>
            <person name="Seitz K.W."/>
            <person name="Hyde A.S."/>
            <person name="Dick G.J."/>
            <person name="Hinrichs K.-U."/>
            <person name="Teske A.P."/>
        </authorList>
    </citation>
    <scope>NUCLEOTIDE SEQUENCE [LARGE SCALE GENOMIC DNA]</scope>
    <source>
        <strain evidence="9">DG-45</strain>
    </source>
</reference>
<dbReference type="PATRIC" id="fig|1685127.3.peg.1276"/>
<accession>A0A0M0BP52</accession>
<dbReference type="GO" id="GO:0003987">
    <property type="term" value="F:acetate-CoA ligase activity"/>
    <property type="evidence" value="ECO:0007669"/>
    <property type="project" value="UniProtKB-EC"/>
</dbReference>
<evidence type="ECO:0000256" key="4">
    <source>
        <dbReference type="ARBA" id="ARBA00022741"/>
    </source>
</evidence>
<evidence type="ECO:0000259" key="8">
    <source>
        <dbReference type="Pfam" id="PF16177"/>
    </source>
</evidence>
<keyword evidence="3" id="KW-0436">Ligase</keyword>
<keyword evidence="5" id="KW-0067">ATP-binding</keyword>
<dbReference type="Gene3D" id="3.30.300.30">
    <property type="match status" value="1"/>
</dbReference>
<dbReference type="InterPro" id="IPR020845">
    <property type="entry name" value="AMP-binding_CS"/>
</dbReference>
<dbReference type="Pfam" id="PF00501">
    <property type="entry name" value="AMP-binding"/>
    <property type="match status" value="1"/>
</dbReference>
<evidence type="ECO:0000259" key="6">
    <source>
        <dbReference type="Pfam" id="PF00501"/>
    </source>
</evidence>
<dbReference type="SUPFAM" id="SSF56801">
    <property type="entry name" value="Acetyl-CoA synthetase-like"/>
    <property type="match status" value="1"/>
</dbReference>
<dbReference type="InterPro" id="IPR042099">
    <property type="entry name" value="ANL_N_sf"/>
</dbReference>
<dbReference type="Pfam" id="PF16177">
    <property type="entry name" value="ACAS_N"/>
    <property type="match status" value="1"/>
</dbReference>
<dbReference type="EMBL" id="LFWZ01000042">
    <property type="protein sequence ID" value="KON30086.1"/>
    <property type="molecule type" value="Genomic_DNA"/>
</dbReference>
<evidence type="ECO:0000256" key="1">
    <source>
        <dbReference type="ARBA" id="ARBA00006432"/>
    </source>
</evidence>
<dbReference type="PANTHER" id="PTHR24095">
    <property type="entry name" value="ACETYL-COENZYME A SYNTHETASE"/>
    <property type="match status" value="1"/>
</dbReference>
<dbReference type="Gene3D" id="3.40.50.12780">
    <property type="entry name" value="N-terminal domain of ligase-like"/>
    <property type="match status" value="1"/>
</dbReference>
<dbReference type="GO" id="GO:0006085">
    <property type="term" value="P:acetyl-CoA biosynthetic process"/>
    <property type="evidence" value="ECO:0007669"/>
    <property type="project" value="TreeGrafter"/>
</dbReference>
<evidence type="ECO:0000256" key="3">
    <source>
        <dbReference type="ARBA" id="ARBA00022598"/>
    </source>
</evidence>
<dbReference type="AlphaFoldDB" id="A0A0M0BP52"/>
<evidence type="ECO:0000256" key="2">
    <source>
        <dbReference type="ARBA" id="ARBA00013275"/>
    </source>
</evidence>
<evidence type="ECO:0000256" key="5">
    <source>
        <dbReference type="ARBA" id="ARBA00022840"/>
    </source>
</evidence>
<gene>
    <name evidence="9" type="ORF">AC482_04765</name>
</gene>
<keyword evidence="4" id="KW-0547">Nucleotide-binding</keyword>
<feature type="domain" description="Acetyl-coenzyme A synthetase N-terminal" evidence="8">
    <location>
        <begin position="29"/>
        <end position="86"/>
    </location>
</feature>
<sequence>MKGLWYPPEELVENSNVKKFMDKHGFRDYNSLIRKSAADIEWFWSKAVEELGVEWFRPPEAVLDASRGIQWARWFPGGEINVAHNALDRHARSHARDRVAFIWAGEDGAVERCTYRDLYVRANKLANALAGLGVRRGDAVVSMFAILKLGAVVMPIFSGFGPSAIAERLRDSGAKVLITVDGTYRRGRVVRLKETLDEAAREAPGLEKVVVAERTGLDVPWTDGRDLRWDDLCGDQPGERATEPVDSEHPALLLYTSGTTGRPKGAVISHVGALLQPSKEIYFNLDLKPGDVFMWISDIGWMMGPWQVLGVQHLGGTHLIFEGAINHPGPDRVWSIIEDFGVTHLGGSATVFRMLKSYGDGLVEAHDLSSLRMTGNTGEPIDPDTWRWLLETVGRGRCPVINLSGGTELFGCFLLPLPVMPLKPSTLGGPGLGMDIDVFNELGEPVRGEVGYLVCKKPAPSMTRGFWGEPDRYIETYWSMWPEVWCHGDWASVDVDGFWFLHGRTDDVIKIAGKRLGPAEVESIVDEHPAVRESACIGLPHEIKGEVMVCFVALRPGHRPDAEVREEILGLIVSALGKPFAPEDIIFVSDLPRNRAGKIMRRTVRAVAMGREPEGLAIVENPESIDEIRKTIHT</sequence>
<dbReference type="GO" id="GO:0005524">
    <property type="term" value="F:ATP binding"/>
    <property type="evidence" value="ECO:0007669"/>
    <property type="project" value="UniProtKB-KW"/>
</dbReference>
<comment type="caution">
    <text evidence="9">The sequence shown here is derived from an EMBL/GenBank/DDBJ whole genome shotgun (WGS) entry which is preliminary data.</text>
</comment>
<dbReference type="Pfam" id="PF13193">
    <property type="entry name" value="AMP-binding_C"/>
    <property type="match status" value="1"/>
</dbReference>
<organism evidence="9 10">
    <name type="scientific">miscellaneous Crenarchaeota group-15 archaeon DG-45</name>
    <dbReference type="NCBI Taxonomy" id="1685127"/>
    <lineage>
        <taxon>Archaea</taxon>
        <taxon>Candidatus Bathyarchaeota</taxon>
        <taxon>MCG-15</taxon>
    </lineage>
</organism>
<feature type="domain" description="AMP-binding enzyme C-terminal" evidence="7">
    <location>
        <begin position="520"/>
        <end position="598"/>
    </location>
</feature>
<dbReference type="InterPro" id="IPR045851">
    <property type="entry name" value="AMP-bd_C_sf"/>
</dbReference>
<name>A0A0M0BP52_9ARCH</name>
<dbReference type="InterPro" id="IPR000873">
    <property type="entry name" value="AMP-dep_synth/lig_dom"/>
</dbReference>